<protein>
    <submittedName>
        <fullName evidence="2">DUF5659 domain-containing protein</fullName>
    </submittedName>
</protein>
<comment type="caution">
    <text evidence="2">The sequence shown here is derived from an EMBL/GenBank/DDBJ whole genome shotgun (WGS) entry which is preliminary data.</text>
</comment>
<dbReference type="InterPro" id="IPR043718">
    <property type="entry name" value="DUF5659"/>
</dbReference>
<evidence type="ECO:0000259" key="1">
    <source>
        <dbReference type="Pfam" id="PF18903"/>
    </source>
</evidence>
<proteinExistence type="predicted"/>
<name>A0ABW5R317_9BACL</name>
<evidence type="ECO:0000313" key="3">
    <source>
        <dbReference type="Proteomes" id="UP001597493"/>
    </source>
</evidence>
<dbReference type="RefSeq" id="WP_379278396.1">
    <property type="nucleotide sequence ID" value="NZ_JBHUMY010000038.1"/>
</dbReference>
<sequence>MEVRKLNKTITIHSPRMAGWLMFNGIMFLQCNQNLIDTNKKVFVFHNSDKVKSLMNVMSKK</sequence>
<dbReference type="Pfam" id="PF18903">
    <property type="entry name" value="DUF5659"/>
    <property type="match status" value="1"/>
</dbReference>
<organism evidence="2 3">
    <name type="scientific">Paenibacillus thailandensis</name>
    <dbReference type="NCBI Taxonomy" id="393250"/>
    <lineage>
        <taxon>Bacteria</taxon>
        <taxon>Bacillati</taxon>
        <taxon>Bacillota</taxon>
        <taxon>Bacilli</taxon>
        <taxon>Bacillales</taxon>
        <taxon>Paenibacillaceae</taxon>
        <taxon>Paenibacillus</taxon>
    </lineage>
</organism>
<evidence type="ECO:0000313" key="2">
    <source>
        <dbReference type="EMBL" id="MFD2663063.1"/>
    </source>
</evidence>
<reference evidence="3" key="1">
    <citation type="journal article" date="2019" name="Int. J. Syst. Evol. Microbiol.">
        <title>The Global Catalogue of Microorganisms (GCM) 10K type strain sequencing project: providing services to taxonomists for standard genome sequencing and annotation.</title>
        <authorList>
            <consortium name="The Broad Institute Genomics Platform"/>
            <consortium name="The Broad Institute Genome Sequencing Center for Infectious Disease"/>
            <person name="Wu L."/>
            <person name="Ma J."/>
        </authorList>
    </citation>
    <scope>NUCLEOTIDE SEQUENCE [LARGE SCALE GENOMIC DNA]</scope>
    <source>
        <strain evidence="3">TISTR 1827</strain>
    </source>
</reference>
<dbReference type="Proteomes" id="UP001597493">
    <property type="component" value="Unassembled WGS sequence"/>
</dbReference>
<gene>
    <name evidence="2" type="ORF">ACFSW5_22655</name>
</gene>
<keyword evidence="3" id="KW-1185">Reference proteome</keyword>
<feature type="domain" description="DUF5659" evidence="1">
    <location>
        <begin position="7"/>
        <end position="56"/>
    </location>
</feature>
<dbReference type="EMBL" id="JBHUMY010000038">
    <property type="protein sequence ID" value="MFD2663063.1"/>
    <property type="molecule type" value="Genomic_DNA"/>
</dbReference>
<accession>A0ABW5R317</accession>